<keyword evidence="4" id="KW-1185">Reference proteome</keyword>
<dbReference type="GO" id="GO:0005524">
    <property type="term" value="F:ATP binding"/>
    <property type="evidence" value="ECO:0007669"/>
    <property type="project" value="UniProtKB-KW"/>
</dbReference>
<evidence type="ECO:0000256" key="1">
    <source>
        <dbReference type="ARBA" id="ARBA00022527"/>
    </source>
</evidence>
<dbReference type="EMBL" id="JBGOSP010000001">
    <property type="protein sequence ID" value="MFA3834755.1"/>
    <property type="molecule type" value="Genomic_DNA"/>
</dbReference>
<reference evidence="3 4" key="1">
    <citation type="submission" date="2024-08" db="EMBL/GenBank/DDBJ databases">
        <title>Genome sequence of Streptomyces aureus CACIA-1.46HGO.</title>
        <authorList>
            <person name="Evangelista-Martinez Z."/>
        </authorList>
    </citation>
    <scope>NUCLEOTIDE SEQUENCE [LARGE SCALE GENOMIC DNA]</scope>
    <source>
        <strain evidence="3 4">CACIA-1.46HGO</strain>
    </source>
</reference>
<dbReference type="InterPro" id="IPR050267">
    <property type="entry name" value="Anti-sigma-factor_SerPK"/>
</dbReference>
<evidence type="ECO:0000313" key="3">
    <source>
        <dbReference type="EMBL" id="MFA3834755.1"/>
    </source>
</evidence>
<evidence type="ECO:0000259" key="2">
    <source>
        <dbReference type="Pfam" id="PF13581"/>
    </source>
</evidence>
<dbReference type="Proteomes" id="UP001571476">
    <property type="component" value="Unassembled WGS sequence"/>
</dbReference>
<dbReference type="Gene3D" id="3.30.565.10">
    <property type="entry name" value="Histidine kinase-like ATPase, C-terminal domain"/>
    <property type="match status" value="1"/>
</dbReference>
<dbReference type="Pfam" id="PF13581">
    <property type="entry name" value="HATPase_c_2"/>
    <property type="match status" value="1"/>
</dbReference>
<dbReference type="PANTHER" id="PTHR35526">
    <property type="entry name" value="ANTI-SIGMA-F FACTOR RSBW-RELATED"/>
    <property type="match status" value="1"/>
</dbReference>
<keyword evidence="1" id="KW-0808">Transferase</keyword>
<keyword evidence="3" id="KW-0547">Nucleotide-binding</keyword>
<dbReference type="InterPro" id="IPR003594">
    <property type="entry name" value="HATPase_dom"/>
</dbReference>
<dbReference type="CDD" id="cd16936">
    <property type="entry name" value="HATPase_RsbW-like"/>
    <property type="match status" value="1"/>
</dbReference>
<sequence length="134" mass="14432">MRAPKRAVRRPARVEYLLPQGSGSARWARHLTHDFLAGRSAGGTHDAVLVVSELVANAARIKGSHCRMSLCLDADELTVSVHDDSPHHPRLKPASLSAESGRGIPLVDALSRRMSVVSDPYGGKTVRAVLAHRS</sequence>
<gene>
    <name evidence="3" type="ORF">ACEG43_00930</name>
</gene>
<keyword evidence="3" id="KW-0067">ATP-binding</keyword>
<keyword evidence="1" id="KW-0723">Serine/threonine-protein kinase</keyword>
<feature type="domain" description="Histidine kinase/HSP90-like ATPase" evidence="2">
    <location>
        <begin position="27"/>
        <end position="128"/>
    </location>
</feature>
<evidence type="ECO:0000313" key="4">
    <source>
        <dbReference type="Proteomes" id="UP001571476"/>
    </source>
</evidence>
<dbReference type="SUPFAM" id="SSF55874">
    <property type="entry name" value="ATPase domain of HSP90 chaperone/DNA topoisomerase II/histidine kinase"/>
    <property type="match status" value="1"/>
</dbReference>
<name>A0ABV4SA23_9ACTN</name>
<protein>
    <submittedName>
        <fullName evidence="3">ATP-binding protein</fullName>
    </submittedName>
</protein>
<organism evidence="3 4">
    <name type="scientific">Streptomyces aureus</name>
    <dbReference type="NCBI Taxonomy" id="193461"/>
    <lineage>
        <taxon>Bacteria</taxon>
        <taxon>Bacillati</taxon>
        <taxon>Actinomycetota</taxon>
        <taxon>Actinomycetes</taxon>
        <taxon>Kitasatosporales</taxon>
        <taxon>Streptomycetaceae</taxon>
        <taxon>Streptomyces</taxon>
    </lineage>
</organism>
<dbReference type="PANTHER" id="PTHR35526:SF3">
    <property type="entry name" value="ANTI-SIGMA-F FACTOR RSBW"/>
    <property type="match status" value="1"/>
</dbReference>
<dbReference type="RefSeq" id="WP_372560872.1">
    <property type="nucleotide sequence ID" value="NZ_JBGOSP010000001.1"/>
</dbReference>
<accession>A0ABV4SA23</accession>
<proteinExistence type="predicted"/>
<keyword evidence="1" id="KW-0418">Kinase</keyword>
<comment type="caution">
    <text evidence="3">The sequence shown here is derived from an EMBL/GenBank/DDBJ whole genome shotgun (WGS) entry which is preliminary data.</text>
</comment>
<dbReference type="InterPro" id="IPR036890">
    <property type="entry name" value="HATPase_C_sf"/>
</dbReference>